<name>A0A2N3N2U1_9PEZI</name>
<feature type="compositionally biased region" description="Acidic residues" evidence="4">
    <location>
        <begin position="719"/>
        <end position="751"/>
    </location>
</feature>
<dbReference type="GO" id="GO:0006383">
    <property type="term" value="P:transcription by RNA polymerase III"/>
    <property type="evidence" value="ECO:0007669"/>
    <property type="project" value="TreeGrafter"/>
</dbReference>
<feature type="compositionally biased region" description="Basic residues" evidence="4">
    <location>
        <begin position="1"/>
        <end position="14"/>
    </location>
</feature>
<dbReference type="InterPro" id="IPR036322">
    <property type="entry name" value="WD40_repeat_dom_sf"/>
</dbReference>
<protein>
    <submittedName>
        <fullName evidence="5">Uncharacterized protein</fullName>
    </submittedName>
</protein>
<dbReference type="EMBL" id="NLAX01001033">
    <property type="protein sequence ID" value="PKS06732.1"/>
    <property type="molecule type" value="Genomic_DNA"/>
</dbReference>
<comment type="caution">
    <text evidence="5">The sequence shown here is derived from an EMBL/GenBank/DDBJ whole genome shotgun (WGS) entry which is preliminary data.</text>
</comment>
<dbReference type="Gene3D" id="2.130.10.10">
    <property type="entry name" value="YVTN repeat-like/Quinoprotein amine dehydrogenase"/>
    <property type="match status" value="1"/>
</dbReference>
<feature type="compositionally biased region" description="Acidic residues" evidence="4">
    <location>
        <begin position="20"/>
        <end position="29"/>
    </location>
</feature>
<dbReference type="OrthoDB" id="4703at2759"/>
<keyword evidence="3" id="KW-0539">Nucleus</keyword>
<dbReference type="GO" id="GO:0000127">
    <property type="term" value="C:transcription factor TFIIIC complex"/>
    <property type="evidence" value="ECO:0007669"/>
    <property type="project" value="TreeGrafter"/>
</dbReference>
<evidence type="ECO:0000256" key="2">
    <source>
        <dbReference type="ARBA" id="ARBA00023163"/>
    </source>
</evidence>
<feature type="compositionally biased region" description="Acidic residues" evidence="4">
    <location>
        <begin position="87"/>
        <end position="123"/>
    </location>
</feature>
<evidence type="ECO:0000256" key="4">
    <source>
        <dbReference type="SAM" id="MobiDB-lite"/>
    </source>
</evidence>
<dbReference type="InParanoid" id="A0A2N3N2U1"/>
<dbReference type="PANTHER" id="PTHR15052">
    <property type="entry name" value="RNA POLYMERASE III TRANSCRIPTION INITIATION FACTOR COMPLEX SUBUNIT"/>
    <property type="match status" value="1"/>
</dbReference>
<dbReference type="FunCoup" id="A0A2N3N2U1">
    <property type="interactions" value="192"/>
</dbReference>
<dbReference type="SUPFAM" id="SSF50978">
    <property type="entry name" value="WD40 repeat-like"/>
    <property type="match status" value="1"/>
</dbReference>
<feature type="region of interest" description="Disordered" evidence="4">
    <location>
        <begin position="693"/>
        <end position="759"/>
    </location>
</feature>
<proteinExistence type="predicted"/>
<dbReference type="InterPro" id="IPR052416">
    <property type="entry name" value="GTF3C_component"/>
</dbReference>
<accession>A0A2N3N2U1</accession>
<dbReference type="Proteomes" id="UP000233524">
    <property type="component" value="Unassembled WGS sequence"/>
</dbReference>
<dbReference type="InterPro" id="IPR015943">
    <property type="entry name" value="WD40/YVTN_repeat-like_dom_sf"/>
</dbReference>
<gene>
    <name evidence="5" type="ORF">jhhlp_006806</name>
</gene>
<evidence type="ECO:0000313" key="6">
    <source>
        <dbReference type="Proteomes" id="UP000233524"/>
    </source>
</evidence>
<dbReference type="PANTHER" id="PTHR15052:SF2">
    <property type="entry name" value="GENERAL TRANSCRIPTION FACTOR 3C POLYPEPTIDE 2"/>
    <property type="match status" value="1"/>
</dbReference>
<dbReference type="STRING" id="41688.A0A2N3N2U1"/>
<feature type="compositionally biased region" description="Basic residues" evidence="4">
    <location>
        <begin position="693"/>
        <end position="715"/>
    </location>
</feature>
<sequence length="804" mass="89432">MPTLRRSTRARKPSTKGNDPEPELEEEETTPTITPKKKRGRPRKSAPVEKPVEVESQDEAAEPDDEAEDPTVQEEDISEASGGEGAGSDDEAEPDEDNAGDYEDGDVMQSDDELDESVVESDASENAGARRKKKPTKMSMVDSNAIEPYPFSKKTTRAYEGPFKRQRKTPHILQYMYGPEEAHIKLAYSMLNRFYHLETLPGRPLDESSGPMRTPWVPDGFEAFQQAAWGAWIERYRNDAGIEQRQRCVKLSKAGMEPYLVKPEGNLVVLLGPYGEQTEATFPGGANRAICLNETSLPIDGNTRGEVNQPKGWIFDAGGLVLSLAWAPRVDKVDQVLALCVVPHSDQRHPNTAERDAHKGSRKHGIIKFWKFTAKKTKLEDMVPKAEPPILLRTLMFDWGRARRIKWCPVPPTDESLLGLLGVLTGDGKVRVLEIENVKPKERSTFSKVENPMFTLSIPDEHGVEATAFAWVNTNRIVVGYTDGSLALWSLYPLMLLSRHPVHTTYVVDIASGYPSRPYLIASSPVSGFPALVDFSCPTHESTGFTRTTITTQANLLQWNDPLQGFVSCYPSGSVTETSVGFMHHRYFPHVRRVADSPSLLTCLASGYTHPFLLTGLKDGSVWACNAAKKIFATRQDRPLKLKVFEHEFRPADRFDGPGSVEAAAEDKFRDVRGAVRILEGWDEEPNVWRIDRRRATRKGAKAKKGKASKKKKKNSKAEEDEEDEDGDPMDVDDDEQSSAGEDNGDGDEDGGPVPKDTRALINHEPFTRIMVMEWNPNLECGCWAAIAAASGLVRVMDLAVDEE</sequence>
<evidence type="ECO:0000256" key="3">
    <source>
        <dbReference type="ARBA" id="ARBA00023242"/>
    </source>
</evidence>
<reference evidence="5 6" key="1">
    <citation type="journal article" date="2017" name="G3 (Bethesda)">
        <title>First Draft Genome Sequence of the Pathogenic Fungus Lomentospora prolificans (Formerly Scedosporium prolificans).</title>
        <authorList>
            <person name="Luo R."/>
            <person name="Zimin A."/>
            <person name="Workman R."/>
            <person name="Fan Y."/>
            <person name="Pertea G."/>
            <person name="Grossman N."/>
            <person name="Wear M.P."/>
            <person name="Jia B."/>
            <person name="Miller H."/>
            <person name="Casadevall A."/>
            <person name="Timp W."/>
            <person name="Zhang S.X."/>
            <person name="Salzberg S.L."/>
        </authorList>
    </citation>
    <scope>NUCLEOTIDE SEQUENCE [LARGE SCALE GENOMIC DNA]</scope>
    <source>
        <strain evidence="5 6">JHH-5317</strain>
    </source>
</reference>
<keyword evidence="2" id="KW-0804">Transcription</keyword>
<evidence type="ECO:0000256" key="1">
    <source>
        <dbReference type="ARBA" id="ARBA00004123"/>
    </source>
</evidence>
<dbReference type="AlphaFoldDB" id="A0A2N3N2U1"/>
<feature type="compositionally biased region" description="Basic residues" evidence="4">
    <location>
        <begin position="35"/>
        <end position="44"/>
    </location>
</feature>
<keyword evidence="6" id="KW-1185">Reference proteome</keyword>
<organism evidence="5 6">
    <name type="scientific">Lomentospora prolificans</name>
    <dbReference type="NCBI Taxonomy" id="41688"/>
    <lineage>
        <taxon>Eukaryota</taxon>
        <taxon>Fungi</taxon>
        <taxon>Dikarya</taxon>
        <taxon>Ascomycota</taxon>
        <taxon>Pezizomycotina</taxon>
        <taxon>Sordariomycetes</taxon>
        <taxon>Hypocreomycetidae</taxon>
        <taxon>Microascales</taxon>
        <taxon>Microascaceae</taxon>
        <taxon>Lomentospora</taxon>
    </lineage>
</organism>
<evidence type="ECO:0000313" key="5">
    <source>
        <dbReference type="EMBL" id="PKS06732.1"/>
    </source>
</evidence>
<dbReference type="VEuPathDB" id="FungiDB:jhhlp_006806"/>
<feature type="region of interest" description="Disordered" evidence="4">
    <location>
        <begin position="1"/>
        <end position="145"/>
    </location>
</feature>
<dbReference type="GO" id="GO:0005634">
    <property type="term" value="C:nucleus"/>
    <property type="evidence" value="ECO:0007669"/>
    <property type="project" value="UniProtKB-SubCell"/>
</dbReference>
<feature type="compositionally biased region" description="Acidic residues" evidence="4">
    <location>
        <begin position="55"/>
        <end position="78"/>
    </location>
</feature>
<comment type="subcellular location">
    <subcellularLocation>
        <location evidence="1">Nucleus</location>
    </subcellularLocation>
</comment>